<feature type="coiled-coil region" evidence="4">
    <location>
        <begin position="129"/>
        <end position="156"/>
    </location>
</feature>
<protein>
    <submittedName>
        <fullName evidence="5">Synaptonemal complex central element protein 1</fullName>
    </submittedName>
</protein>
<name>A0AAD8CHG9_ACIOX</name>
<evidence type="ECO:0000313" key="6">
    <source>
        <dbReference type="Proteomes" id="UP001230051"/>
    </source>
</evidence>
<dbReference type="InterPro" id="IPR026676">
    <property type="entry name" value="SYCE1"/>
</dbReference>
<dbReference type="PANTHER" id="PTHR21731:SF1">
    <property type="entry name" value="SYNAPTONEMAL COMPLEX CENTRAL ELEMENT PROTEIN 1-LIKE"/>
    <property type="match status" value="1"/>
</dbReference>
<evidence type="ECO:0000256" key="1">
    <source>
        <dbReference type="ARBA" id="ARBA00010094"/>
    </source>
</evidence>
<dbReference type="PANTHER" id="PTHR21731">
    <property type="entry name" value="SYNAPTONEMAL COMPLEX CENTRAL ELEMENT PROTEIN 1-LIKE"/>
    <property type="match status" value="1"/>
</dbReference>
<dbReference type="Proteomes" id="UP001230051">
    <property type="component" value="Unassembled WGS sequence"/>
</dbReference>
<keyword evidence="3" id="KW-0469">Meiosis</keyword>
<keyword evidence="6" id="KW-1185">Reference proteome</keyword>
<organism evidence="5 6">
    <name type="scientific">Acipenser oxyrinchus oxyrinchus</name>
    <dbReference type="NCBI Taxonomy" id="40147"/>
    <lineage>
        <taxon>Eukaryota</taxon>
        <taxon>Metazoa</taxon>
        <taxon>Chordata</taxon>
        <taxon>Craniata</taxon>
        <taxon>Vertebrata</taxon>
        <taxon>Euteleostomi</taxon>
        <taxon>Actinopterygii</taxon>
        <taxon>Chondrostei</taxon>
        <taxon>Acipenseriformes</taxon>
        <taxon>Acipenseridae</taxon>
        <taxon>Acipenser</taxon>
    </lineage>
</organism>
<comment type="caution">
    <text evidence="5">The sequence shown here is derived from an EMBL/GenBank/DDBJ whole genome shotgun (WGS) entry which is preliminary data.</text>
</comment>
<dbReference type="AlphaFoldDB" id="A0AAD8CHG9"/>
<evidence type="ECO:0000256" key="3">
    <source>
        <dbReference type="ARBA" id="ARBA00023254"/>
    </source>
</evidence>
<dbReference type="Pfam" id="PF15233">
    <property type="entry name" value="SYCE1"/>
    <property type="match status" value="1"/>
</dbReference>
<accession>A0AAD8CHG9</accession>
<dbReference type="GO" id="GO:0007130">
    <property type="term" value="P:synaptonemal complex assembly"/>
    <property type="evidence" value="ECO:0007669"/>
    <property type="project" value="InterPro"/>
</dbReference>
<dbReference type="EMBL" id="JAGXEW010000058">
    <property type="protein sequence ID" value="KAK1150576.1"/>
    <property type="molecule type" value="Genomic_DNA"/>
</dbReference>
<feature type="coiled-coil region" evidence="4">
    <location>
        <begin position="34"/>
        <end position="103"/>
    </location>
</feature>
<proteinExistence type="inferred from homology"/>
<sequence length="257" mass="30455">MMKTFNLTDSNFDMEAILKLMNEPKHGEKVEPKVEDLMNKLRKVQQGKISLEEELKEAQSLRKTLYDELDALNAESSRLEDNYKEKEESCRILRFKCEELEVETSRQLKNNSTCEEIIKEYTFQIQEAKLKHRKQRMEFEKQLEQLMKQHKNLYEIYSPQRLPEEIKNMEITNAQRLNAEKFKLRQIHSLEEELGAHGGFGATAEDKVEKKFLYSREAAAAYKLFKQENDQARLFLQEGSQHHSALQQENNSFQEMQ</sequence>
<comment type="similarity">
    <text evidence="1">Belongs to the SYCE family.</text>
</comment>
<reference evidence="5" key="1">
    <citation type="submission" date="2022-02" db="EMBL/GenBank/DDBJ databases">
        <title>Atlantic sturgeon de novo genome assembly.</title>
        <authorList>
            <person name="Stock M."/>
            <person name="Klopp C."/>
            <person name="Guiguen Y."/>
            <person name="Cabau C."/>
            <person name="Parinello H."/>
            <person name="Santidrian Yebra-Pimentel E."/>
            <person name="Kuhl H."/>
            <person name="Dirks R.P."/>
            <person name="Guessner J."/>
            <person name="Wuertz S."/>
            <person name="Du K."/>
            <person name="Schartl M."/>
        </authorList>
    </citation>
    <scope>NUCLEOTIDE SEQUENCE</scope>
    <source>
        <strain evidence="5">STURGEONOMICS-FGT-2020</strain>
        <tissue evidence="5">Whole blood</tissue>
    </source>
</reference>
<evidence type="ECO:0000256" key="2">
    <source>
        <dbReference type="ARBA" id="ARBA00023054"/>
    </source>
</evidence>
<evidence type="ECO:0000313" key="5">
    <source>
        <dbReference type="EMBL" id="KAK1150576.1"/>
    </source>
</evidence>
<evidence type="ECO:0000256" key="4">
    <source>
        <dbReference type="SAM" id="Coils"/>
    </source>
</evidence>
<gene>
    <name evidence="5" type="primary">Syce1</name>
    <name evidence="5" type="ORF">AOXY_G33873</name>
</gene>
<keyword evidence="2 4" id="KW-0175">Coiled coil</keyword>
<dbReference type="GO" id="GO:0000795">
    <property type="term" value="C:synaptonemal complex"/>
    <property type="evidence" value="ECO:0007669"/>
    <property type="project" value="InterPro"/>
</dbReference>